<gene>
    <name evidence="4" type="ORF">FRX31_016544</name>
</gene>
<evidence type="ECO:0000259" key="2">
    <source>
        <dbReference type="Pfam" id="PF01764"/>
    </source>
</evidence>
<dbReference type="SUPFAM" id="SSF53474">
    <property type="entry name" value="alpha/beta-Hydrolases"/>
    <property type="match status" value="1"/>
</dbReference>
<feature type="compositionally biased region" description="Basic residues" evidence="1">
    <location>
        <begin position="27"/>
        <end position="36"/>
    </location>
</feature>
<keyword evidence="5" id="KW-1185">Reference proteome</keyword>
<dbReference type="Pfam" id="PF01764">
    <property type="entry name" value="Lipase_3"/>
    <property type="match status" value="1"/>
</dbReference>
<protein>
    <submittedName>
        <fullName evidence="4">Lipase class 3 family protein</fullName>
    </submittedName>
</protein>
<comment type="caution">
    <text evidence="4">The sequence shown here is derived from an EMBL/GenBank/DDBJ whole genome shotgun (WGS) entry which is preliminary data.</text>
</comment>
<dbReference type="OrthoDB" id="438440at2759"/>
<evidence type="ECO:0000313" key="5">
    <source>
        <dbReference type="Proteomes" id="UP000554482"/>
    </source>
</evidence>
<dbReference type="Gene3D" id="3.40.50.1820">
    <property type="entry name" value="alpha/beta hydrolase"/>
    <property type="match status" value="1"/>
</dbReference>
<dbReference type="InterPro" id="IPR002921">
    <property type="entry name" value="Fungal_lipase-type"/>
</dbReference>
<evidence type="ECO:0000313" key="4">
    <source>
        <dbReference type="EMBL" id="KAF5193868.1"/>
    </source>
</evidence>
<feature type="region of interest" description="Disordered" evidence="1">
    <location>
        <begin position="15"/>
        <end position="36"/>
    </location>
</feature>
<dbReference type="EMBL" id="JABWDY010019505">
    <property type="protein sequence ID" value="KAF5193868.1"/>
    <property type="molecule type" value="Genomic_DNA"/>
</dbReference>
<dbReference type="PANTHER" id="PTHR46023">
    <property type="entry name" value="LIPASE CLASS 3 PROTEIN-LIKE"/>
    <property type="match status" value="1"/>
</dbReference>
<dbReference type="PANTHER" id="PTHR46023:SF6">
    <property type="entry name" value="LIPASE CLASS 3 FAMILY PROTEIN"/>
    <property type="match status" value="1"/>
</dbReference>
<evidence type="ECO:0000259" key="3">
    <source>
        <dbReference type="Pfam" id="PF03893"/>
    </source>
</evidence>
<proteinExistence type="predicted"/>
<accession>A0A7J6WAF8</accession>
<organism evidence="4 5">
    <name type="scientific">Thalictrum thalictroides</name>
    <name type="common">Rue-anemone</name>
    <name type="synonym">Anemone thalictroides</name>
    <dbReference type="NCBI Taxonomy" id="46969"/>
    <lineage>
        <taxon>Eukaryota</taxon>
        <taxon>Viridiplantae</taxon>
        <taxon>Streptophyta</taxon>
        <taxon>Embryophyta</taxon>
        <taxon>Tracheophyta</taxon>
        <taxon>Spermatophyta</taxon>
        <taxon>Magnoliopsida</taxon>
        <taxon>Ranunculales</taxon>
        <taxon>Ranunculaceae</taxon>
        <taxon>Thalictroideae</taxon>
        <taxon>Thalictrum</taxon>
    </lineage>
</organism>
<dbReference type="CDD" id="cd00519">
    <property type="entry name" value="Lipase_3"/>
    <property type="match status" value="1"/>
</dbReference>
<feature type="domain" description="Fungal lipase-type" evidence="2">
    <location>
        <begin position="169"/>
        <end position="306"/>
    </location>
</feature>
<feature type="domain" description="Mono-/di-acylglycerol lipase N-terminal" evidence="3">
    <location>
        <begin position="35"/>
        <end position="114"/>
    </location>
</feature>
<dbReference type="GO" id="GO:0016042">
    <property type="term" value="P:lipid catabolic process"/>
    <property type="evidence" value="ECO:0007669"/>
    <property type="project" value="InterPro"/>
</dbReference>
<dbReference type="Proteomes" id="UP000554482">
    <property type="component" value="Unassembled WGS sequence"/>
</dbReference>
<dbReference type="AlphaFoldDB" id="A0A7J6WAF8"/>
<dbReference type="Pfam" id="PF03893">
    <property type="entry name" value="Lipase3_N"/>
    <property type="match status" value="1"/>
</dbReference>
<evidence type="ECO:0000256" key="1">
    <source>
        <dbReference type="SAM" id="MobiDB-lite"/>
    </source>
</evidence>
<dbReference type="InterPro" id="IPR005592">
    <property type="entry name" value="Mono/diacylglycerol_lipase_N"/>
</dbReference>
<dbReference type="InterPro" id="IPR029058">
    <property type="entry name" value="AB_hydrolase_fold"/>
</dbReference>
<sequence>MLLYYVLSRRLASKDEEDDGDGELSKSRRSGRRRIARRPAQAPVTWFEAITTLSETLRFTYSETLGKWPIGDLAFGINYLIRRQGNLQVASIYAESDSVQLKGPEIRAELTYFLRLLSLCMLFSKKPFPVFLELGGYSQDDVLLQEPKAGLLRPAFTILCDKSSKCFLLLIRGTHSIKDTLTAATGAVVPFHHSVLHEGGISNLVLGYAHCGMVAAARWIAKCCSPCLLNALGENPEYKVKIVGHSLGGGTAALLTYILRERKEFSSTTCVTFAPAACMTWDLAESGKHFITTIINGSDLVPTFSTASVDDLRSEVTASSWLSDLRDQVEHTRILNVVYRSASALGSRLPSIASAKARVVGAGALLRPVSSSTQCYSDTWNCSAACMTWDLAESGKHFITTIINGSDLVPTFSTASVDDLRSEVTASSWLSDLRDQVEHTRILNVVYRSASALGSRLPSIASAKARVVGAGALLRPVSSSTQVVMKRAQNVAEAVVKTRSSLSSWSCMGARRRTVIPLANSNEEGDGSDASLLSNRTSASLEIDEAIRDTEEGELDYVCSRGLELDETEEEETIQVDHVSTSAGEDMTEGELWYELQRELHRREGEADLHAREEEEEDAAKEITEEENVLVDSVEHKKPEDILDAVETQRFYPPGRIMHIVYIPSSVEDNSDDNPIEGHVGIYETARDLYSKLRLSRTMINDHYMPMYKKMMELLISELERDEEPCTSVV</sequence>
<name>A0A7J6WAF8_THATH</name>
<reference evidence="4 5" key="1">
    <citation type="submission" date="2020-06" db="EMBL/GenBank/DDBJ databases">
        <title>Transcriptomic and genomic resources for Thalictrum thalictroides and T. hernandezii: Facilitating candidate gene discovery in an emerging model plant lineage.</title>
        <authorList>
            <person name="Arias T."/>
            <person name="Riano-Pachon D.M."/>
            <person name="Di Stilio V.S."/>
        </authorList>
    </citation>
    <scope>NUCLEOTIDE SEQUENCE [LARGE SCALE GENOMIC DNA]</scope>
    <source>
        <strain evidence="5">cv. WT478/WT964</strain>
        <tissue evidence="4">Leaves</tissue>
    </source>
</reference>